<dbReference type="EMBL" id="CAUYUJ010008627">
    <property type="protein sequence ID" value="CAK0824492.1"/>
    <property type="molecule type" value="Genomic_DNA"/>
</dbReference>
<comment type="caution">
    <text evidence="1">The sequence shown here is derived from an EMBL/GenBank/DDBJ whole genome shotgun (WGS) entry which is preliminary data.</text>
</comment>
<accession>A0ABN9RYJ1</accession>
<dbReference type="Proteomes" id="UP001189429">
    <property type="component" value="Unassembled WGS sequence"/>
</dbReference>
<sequence length="459" mass="50422">VRIDSVNCTLCGAGLDGAPCSHARSRMKKLRGDWSNSDDPQQRRAATKLSERLDAADLAQKLAQRGSLRSLDKTAFQDRAKTLVSTNMVFPSALAREITDRHVSDVMQSFLKGTLGTRSVCASFFPCNLDDQRGCDMLLLPAQAAEYFERCLCSYVLSPLLKQWSAMTSVGLTVIVVEIMQFLRQQPAGLSKPLRQSCNAGVKVRRAILYLVGDSDRSKHGREFAFAHDHMPAAGPSKTGWQGLIGFTRGVLASESEFPKPMTPDMRQTKAIQSTAKATLDEHCAKVLEAFASSLGAAAEAAMASMWHEGVDPKANLELLVAARSHFEVASKSSTVKLPAESSKVKEKIAEAAPKFQGALTLQQFLPHLVCQTKDDLKSQEKRQLLPVFDKLVNLLNFEHGQKRGHWNKQIMRMRTVNVISADVAKYNAEGGKRLDSPDTIALLDQLTCCSEKLENLCS</sequence>
<feature type="non-terminal residue" evidence="1">
    <location>
        <position position="1"/>
    </location>
</feature>
<name>A0ABN9RYJ1_9DINO</name>
<evidence type="ECO:0000313" key="2">
    <source>
        <dbReference type="Proteomes" id="UP001189429"/>
    </source>
</evidence>
<evidence type="ECO:0000313" key="1">
    <source>
        <dbReference type="EMBL" id="CAK0824492.1"/>
    </source>
</evidence>
<gene>
    <name evidence="1" type="ORF">PCOR1329_LOCUS24885</name>
</gene>
<feature type="non-terminal residue" evidence="1">
    <location>
        <position position="459"/>
    </location>
</feature>
<proteinExistence type="predicted"/>
<organism evidence="1 2">
    <name type="scientific">Prorocentrum cordatum</name>
    <dbReference type="NCBI Taxonomy" id="2364126"/>
    <lineage>
        <taxon>Eukaryota</taxon>
        <taxon>Sar</taxon>
        <taxon>Alveolata</taxon>
        <taxon>Dinophyceae</taxon>
        <taxon>Prorocentrales</taxon>
        <taxon>Prorocentraceae</taxon>
        <taxon>Prorocentrum</taxon>
    </lineage>
</organism>
<reference evidence="1" key="1">
    <citation type="submission" date="2023-10" db="EMBL/GenBank/DDBJ databases">
        <authorList>
            <person name="Chen Y."/>
            <person name="Shah S."/>
            <person name="Dougan E. K."/>
            <person name="Thang M."/>
            <person name="Chan C."/>
        </authorList>
    </citation>
    <scope>NUCLEOTIDE SEQUENCE [LARGE SCALE GENOMIC DNA]</scope>
</reference>
<protein>
    <submittedName>
        <fullName evidence="1">Uncharacterized protein</fullName>
    </submittedName>
</protein>
<keyword evidence="2" id="KW-1185">Reference proteome</keyword>